<keyword evidence="1" id="KW-0560">Oxidoreductase</keyword>
<protein>
    <submittedName>
        <fullName evidence="2">FAD-dependent oxidoreductase</fullName>
    </submittedName>
</protein>
<accession>A0A2A2F793</accession>
<dbReference type="GO" id="GO:0004497">
    <property type="term" value="F:monooxygenase activity"/>
    <property type="evidence" value="ECO:0007669"/>
    <property type="project" value="TreeGrafter"/>
</dbReference>
<dbReference type="Gene3D" id="3.50.50.60">
    <property type="entry name" value="FAD/NAD(P)-binding domain"/>
    <property type="match status" value="2"/>
</dbReference>
<evidence type="ECO:0000256" key="1">
    <source>
        <dbReference type="ARBA" id="ARBA00023002"/>
    </source>
</evidence>
<keyword evidence="3" id="KW-1185">Reference proteome</keyword>
<dbReference type="EMBL" id="NSKD01000003">
    <property type="protein sequence ID" value="PAU80519.1"/>
    <property type="molecule type" value="Genomic_DNA"/>
</dbReference>
<organism evidence="2 3">
    <name type="scientific">Halovibrio salipaludis</name>
    <dbReference type="NCBI Taxonomy" id="2032626"/>
    <lineage>
        <taxon>Bacteria</taxon>
        <taxon>Pseudomonadati</taxon>
        <taxon>Pseudomonadota</taxon>
        <taxon>Gammaproteobacteria</taxon>
        <taxon>Oceanospirillales</taxon>
        <taxon>Halomonadaceae</taxon>
        <taxon>Halovibrio</taxon>
    </lineage>
</organism>
<dbReference type="AlphaFoldDB" id="A0A2A2F793"/>
<proteinExistence type="predicted"/>
<dbReference type="PRINTS" id="PR00368">
    <property type="entry name" value="FADPNR"/>
</dbReference>
<reference evidence="2 3" key="1">
    <citation type="submission" date="2017-08" db="EMBL/GenBank/DDBJ databases">
        <title>Halovibrio sewagensis sp. nov., isolated from wastewater of high salinity.</title>
        <authorList>
            <person name="Dong X."/>
            <person name="Zhang G."/>
        </authorList>
    </citation>
    <scope>NUCLEOTIDE SEQUENCE [LARGE SCALE GENOMIC DNA]</scope>
    <source>
        <strain evidence="2 3">YL5-2</strain>
    </source>
</reference>
<dbReference type="OrthoDB" id="9773233at2"/>
<dbReference type="InterPro" id="IPR024000">
    <property type="entry name" value="CHP04046_FMN-dependent"/>
</dbReference>
<dbReference type="NCBIfam" id="TIGR04046">
    <property type="entry name" value="MSMEG_0569_nitr"/>
    <property type="match status" value="1"/>
</dbReference>
<dbReference type="PANTHER" id="PTHR43539">
    <property type="entry name" value="FLAVIN-BINDING MONOOXYGENASE-LIKE PROTEIN (AFU_ORTHOLOGUE AFUA_4G09220)"/>
    <property type="match status" value="1"/>
</dbReference>
<name>A0A2A2F793_9GAMM</name>
<dbReference type="PANTHER" id="PTHR43539:SF78">
    <property type="entry name" value="FLAVIN-CONTAINING MONOOXYGENASE"/>
    <property type="match status" value="1"/>
</dbReference>
<dbReference type="SUPFAM" id="SSF51905">
    <property type="entry name" value="FAD/NAD(P)-binding domain"/>
    <property type="match status" value="2"/>
</dbReference>
<dbReference type="Pfam" id="PF13738">
    <property type="entry name" value="Pyr_redox_3"/>
    <property type="match status" value="1"/>
</dbReference>
<gene>
    <name evidence="2" type="ORF">CK501_08760</name>
</gene>
<evidence type="ECO:0000313" key="3">
    <source>
        <dbReference type="Proteomes" id="UP000218896"/>
    </source>
</evidence>
<evidence type="ECO:0000313" key="2">
    <source>
        <dbReference type="EMBL" id="PAU80519.1"/>
    </source>
</evidence>
<dbReference type="InterPro" id="IPR036188">
    <property type="entry name" value="FAD/NAD-bd_sf"/>
</dbReference>
<dbReference type="Proteomes" id="UP000218896">
    <property type="component" value="Unassembled WGS sequence"/>
</dbReference>
<dbReference type="GO" id="GO:0050660">
    <property type="term" value="F:flavin adenine dinucleotide binding"/>
    <property type="evidence" value="ECO:0007669"/>
    <property type="project" value="TreeGrafter"/>
</dbReference>
<comment type="caution">
    <text evidence="2">The sequence shown here is derived from an EMBL/GenBank/DDBJ whole genome shotgun (WGS) entry which is preliminary data.</text>
</comment>
<dbReference type="RefSeq" id="WP_095617356.1">
    <property type="nucleotide sequence ID" value="NZ_NSKD01000003.1"/>
</dbReference>
<sequence length="438" mass="49253">MTRQTPFAPVNDQIHWPVIVIGGGQAGLSASYWLQQHSIRHLVLEKHSVGHAWRNNRWDSFCLVTPNWQCRLPGFPYDGNDPNGFMPRDAIVDYIERYAAFVKPPLLQGVTVETLQQHDSGGYELVTTEGRFTADQVVMAVNGYHVPNWPRLSERLPTSIGQLHSSDYKSPETLPAGEVLVIGTGQSGCQIAEDLHLAGRRVHLCVGRAPRAPRWYRGRDSVDWLERMGTYDVSVEEHPEPAWDLRHKANHYMTGRDGGREIDLRRFALEGMQLYGRVADIRNGTHLIFGQDLRQNLDAADDTYCRIRESIDRYIEKNNIQAPLEPEYRPVWEPEREPAELDIADTGITSVIWATGFHSDFSWVQLPVFDGAGEPVHQRGVTPTPGAYFLGLPWLHTWGSGRFASVGEDARHIVEVIASRLENASQVSPSAQGEAIQA</sequence>
<dbReference type="InterPro" id="IPR050982">
    <property type="entry name" value="Auxin_biosynth/cation_transpt"/>
</dbReference>